<feature type="compositionally biased region" description="Basic and acidic residues" evidence="1">
    <location>
        <begin position="222"/>
        <end position="236"/>
    </location>
</feature>
<accession>A0A1I7T5D0</accession>
<keyword evidence="2" id="KW-1185">Reference proteome</keyword>
<evidence type="ECO:0000313" key="3">
    <source>
        <dbReference type="WBParaSite" id="Csp11.Scaffold511.g2551.t1"/>
    </source>
</evidence>
<protein>
    <submittedName>
        <fullName evidence="3">Chromosome 1 open reading frame 141</fullName>
    </submittedName>
</protein>
<organism evidence="2 3">
    <name type="scientific">Caenorhabditis tropicalis</name>
    <dbReference type="NCBI Taxonomy" id="1561998"/>
    <lineage>
        <taxon>Eukaryota</taxon>
        <taxon>Metazoa</taxon>
        <taxon>Ecdysozoa</taxon>
        <taxon>Nematoda</taxon>
        <taxon>Chromadorea</taxon>
        <taxon>Rhabditida</taxon>
        <taxon>Rhabditina</taxon>
        <taxon>Rhabditomorpha</taxon>
        <taxon>Rhabditoidea</taxon>
        <taxon>Rhabditidae</taxon>
        <taxon>Peloderinae</taxon>
        <taxon>Caenorhabditis</taxon>
    </lineage>
</organism>
<proteinExistence type="predicted"/>
<dbReference type="WBParaSite" id="Csp11.Scaffold511.g2551.t1">
    <property type="protein sequence ID" value="Csp11.Scaffold511.g2551.t1"/>
    <property type="gene ID" value="Csp11.Scaffold511.g2551"/>
</dbReference>
<feature type="region of interest" description="Disordered" evidence="1">
    <location>
        <begin position="1"/>
        <end position="96"/>
    </location>
</feature>
<feature type="compositionally biased region" description="Polar residues" evidence="1">
    <location>
        <begin position="208"/>
        <end position="221"/>
    </location>
</feature>
<name>A0A1I7T5D0_9PELO</name>
<feature type="compositionally biased region" description="Basic and acidic residues" evidence="1">
    <location>
        <begin position="56"/>
        <end position="89"/>
    </location>
</feature>
<sequence length="350" mass="40237">MALSESNNELPDDFLDNSYYERQMAEREAEEGENESPQKAPVFHFKVFGPPSPQSKESECEPGKVETSKSPKKKLSEVDKYDPYRDSSNQKKPMKQKIPEKITTIFGERMDYFLEDPWVLPVADVKRDTCPEESSPRTLITNPVFKSPLPLLNKDIQSSGIKKNQSIVKSKSRKNQDYCTLKLSETPRGQLAKKLETDAGYYIKMVQSAMQRENSSPFTSLKSERNEIEKPREYNNSKKTSQTDIKRNKNPPKKVPQERKVSNGGRSRKDFKNEERAKISESSHSDRLKKIGPRGDVPVIGHPDKTSQRYNHKKVIQKREENQSPPAINLEQKRNYGHISVIVSIRQLKI</sequence>
<feature type="region of interest" description="Disordered" evidence="1">
    <location>
        <begin position="208"/>
        <end position="329"/>
    </location>
</feature>
<evidence type="ECO:0000313" key="2">
    <source>
        <dbReference type="Proteomes" id="UP000095282"/>
    </source>
</evidence>
<evidence type="ECO:0000256" key="1">
    <source>
        <dbReference type="SAM" id="MobiDB-lite"/>
    </source>
</evidence>
<feature type="compositionally biased region" description="Basic and acidic residues" evidence="1">
    <location>
        <begin position="255"/>
        <end position="289"/>
    </location>
</feature>
<reference evidence="3" key="1">
    <citation type="submission" date="2016-11" db="UniProtKB">
        <authorList>
            <consortium name="WormBaseParasite"/>
        </authorList>
    </citation>
    <scope>IDENTIFICATION</scope>
</reference>
<dbReference type="Proteomes" id="UP000095282">
    <property type="component" value="Unplaced"/>
</dbReference>
<dbReference type="AlphaFoldDB" id="A0A1I7T5D0"/>